<dbReference type="RefSeq" id="WP_188254318.1">
    <property type="nucleotide sequence ID" value="NZ_JABVCF010000004.1"/>
</dbReference>
<name>A0A942I2Q4_9HYPH</name>
<dbReference type="PROSITE" id="PS00893">
    <property type="entry name" value="NUDIX_BOX"/>
    <property type="match status" value="1"/>
</dbReference>
<dbReference type="InterPro" id="IPR015797">
    <property type="entry name" value="NUDIX_hydrolase-like_dom_sf"/>
</dbReference>
<evidence type="ECO:0000256" key="4">
    <source>
        <dbReference type="RuleBase" id="RU003476"/>
    </source>
</evidence>
<dbReference type="GO" id="GO:0016787">
    <property type="term" value="F:hydrolase activity"/>
    <property type="evidence" value="ECO:0007669"/>
    <property type="project" value="UniProtKB-KW"/>
</dbReference>
<dbReference type="PANTHER" id="PTHR43222">
    <property type="entry name" value="NUDIX HYDROLASE 23"/>
    <property type="match status" value="1"/>
</dbReference>
<proteinExistence type="inferred from homology"/>
<evidence type="ECO:0000256" key="3">
    <source>
        <dbReference type="ARBA" id="ARBA00022842"/>
    </source>
</evidence>
<dbReference type="PRINTS" id="PR00502">
    <property type="entry name" value="NUDIXFAMILY"/>
</dbReference>
<dbReference type="Proteomes" id="UP000680348">
    <property type="component" value="Unassembled WGS sequence"/>
</dbReference>
<sequence length="153" mass="17278">MSAEPQYKNIPTVCVTVVPLTTDNRFSGILLVKRGLKDDWHGKLALPGGYQEFGETWQEAAAREVREETGHEVEIASRPFAVMTVPSGHNLIFGVAYPIPFDQHANYEQVETLEIMAGREPFELAFPAHTQIYNTCLRFLRQSLDLSHLFSKT</sequence>
<accession>A0A942I2Q4</accession>
<evidence type="ECO:0000313" key="7">
    <source>
        <dbReference type="Proteomes" id="UP000680348"/>
    </source>
</evidence>
<dbReference type="SUPFAM" id="SSF55811">
    <property type="entry name" value="Nudix"/>
    <property type="match status" value="1"/>
</dbReference>
<evidence type="ECO:0000259" key="5">
    <source>
        <dbReference type="PROSITE" id="PS51462"/>
    </source>
</evidence>
<feature type="domain" description="Nudix hydrolase" evidence="5">
    <location>
        <begin position="11"/>
        <end position="140"/>
    </location>
</feature>
<evidence type="ECO:0000313" key="6">
    <source>
        <dbReference type="EMBL" id="MBS3648754.1"/>
    </source>
</evidence>
<dbReference type="InterPro" id="IPR020084">
    <property type="entry name" value="NUDIX_hydrolase_CS"/>
</dbReference>
<evidence type="ECO:0000256" key="2">
    <source>
        <dbReference type="ARBA" id="ARBA00022801"/>
    </source>
</evidence>
<evidence type="ECO:0000256" key="1">
    <source>
        <dbReference type="ARBA" id="ARBA00001946"/>
    </source>
</evidence>
<dbReference type="AlphaFoldDB" id="A0A942I2Q4"/>
<protein>
    <submittedName>
        <fullName evidence="6">NUDIX domain-containing protein</fullName>
    </submittedName>
</protein>
<dbReference type="Pfam" id="PF00293">
    <property type="entry name" value="NUDIX"/>
    <property type="match status" value="1"/>
</dbReference>
<reference evidence="6" key="1">
    <citation type="submission" date="2021-04" db="EMBL/GenBank/DDBJ databases">
        <title>Pseudaminobacter soli sp. nov., isolated from paddy soil contaminated by heavy metals.</title>
        <authorList>
            <person name="Zhang K."/>
        </authorList>
    </citation>
    <scope>NUCLEOTIDE SEQUENCE</scope>
    <source>
        <strain evidence="6">19-2017</strain>
    </source>
</reference>
<dbReference type="PROSITE" id="PS51462">
    <property type="entry name" value="NUDIX"/>
    <property type="match status" value="1"/>
</dbReference>
<comment type="cofactor">
    <cofactor evidence="1">
        <name>Mg(2+)</name>
        <dbReference type="ChEBI" id="CHEBI:18420"/>
    </cofactor>
</comment>
<dbReference type="Gene3D" id="3.90.79.10">
    <property type="entry name" value="Nucleoside Triphosphate Pyrophosphohydrolase"/>
    <property type="match status" value="1"/>
</dbReference>
<keyword evidence="7" id="KW-1185">Reference proteome</keyword>
<dbReference type="InterPro" id="IPR000086">
    <property type="entry name" value="NUDIX_hydrolase_dom"/>
</dbReference>
<keyword evidence="2 4" id="KW-0378">Hydrolase</keyword>
<keyword evidence="3" id="KW-0460">Magnesium</keyword>
<dbReference type="EMBL" id="JAGWCR010000004">
    <property type="protein sequence ID" value="MBS3648754.1"/>
    <property type="molecule type" value="Genomic_DNA"/>
</dbReference>
<comment type="caution">
    <text evidence="6">The sequence shown here is derived from an EMBL/GenBank/DDBJ whole genome shotgun (WGS) entry which is preliminary data.</text>
</comment>
<dbReference type="PANTHER" id="PTHR43222:SF12">
    <property type="entry name" value="NUDIX HYDROLASE"/>
    <property type="match status" value="1"/>
</dbReference>
<organism evidence="6 7">
    <name type="scientific">Pseudaminobacter soli</name>
    <name type="common">ex Zhang et al. 2022</name>
    <dbReference type="NCBI Taxonomy" id="2831468"/>
    <lineage>
        <taxon>Bacteria</taxon>
        <taxon>Pseudomonadati</taxon>
        <taxon>Pseudomonadota</taxon>
        <taxon>Alphaproteobacteria</taxon>
        <taxon>Hyphomicrobiales</taxon>
        <taxon>Phyllobacteriaceae</taxon>
        <taxon>Pseudaminobacter</taxon>
    </lineage>
</organism>
<comment type="similarity">
    <text evidence="4">Belongs to the Nudix hydrolase family.</text>
</comment>
<dbReference type="InterPro" id="IPR020476">
    <property type="entry name" value="Nudix_hydrolase"/>
</dbReference>
<gene>
    <name evidence="6" type="ORF">KEU06_08945</name>
</gene>